<feature type="domain" description="Endonuclease/exonuclease/phosphatase" evidence="1">
    <location>
        <begin position="7"/>
        <end position="220"/>
    </location>
</feature>
<organism evidence="2 3">
    <name type="scientific">candidate division WWE3 bacterium GW2011_GWC2_44_9</name>
    <dbReference type="NCBI Taxonomy" id="1619125"/>
    <lineage>
        <taxon>Bacteria</taxon>
        <taxon>Katanobacteria</taxon>
    </lineage>
</organism>
<dbReference type="GO" id="GO:0003824">
    <property type="term" value="F:catalytic activity"/>
    <property type="evidence" value="ECO:0007669"/>
    <property type="project" value="InterPro"/>
</dbReference>
<evidence type="ECO:0000313" key="3">
    <source>
        <dbReference type="Proteomes" id="UP000034504"/>
    </source>
</evidence>
<dbReference type="InterPro" id="IPR005135">
    <property type="entry name" value="Endo/exonuclease/phosphatase"/>
</dbReference>
<dbReference type="Proteomes" id="UP000034504">
    <property type="component" value="Unassembled WGS sequence"/>
</dbReference>
<sequence length="227" mass="26103">MRVIFLNAWHGNLGQQLRTYLADEAAKTQVFCFQECDGEMGTICCDTLKDFTSFTAHKKLNDREDFMQAVYVHKKIWLENQKILFAKDTELGLGLSFEAAYQGSRFGICNIHGISRPVDKKDTAVRIQQSTKLIKHITKMPGIKILGGDFNTLPDEKSITMFETAGYKSLIKDFAVNTTRNRYVWERYPKNKMYYSDYVFVERGTKLKSFDVPGIEVSDHLPMVVEL</sequence>
<gene>
    <name evidence="2" type="ORF">UW82_C0035G0005</name>
</gene>
<comment type="caution">
    <text evidence="2">The sequence shown here is derived from an EMBL/GenBank/DDBJ whole genome shotgun (WGS) entry which is preliminary data.</text>
</comment>
<dbReference type="InterPro" id="IPR036691">
    <property type="entry name" value="Endo/exonu/phosph_ase_sf"/>
</dbReference>
<evidence type="ECO:0000313" key="2">
    <source>
        <dbReference type="EMBL" id="KKT83644.1"/>
    </source>
</evidence>
<dbReference type="Pfam" id="PF03372">
    <property type="entry name" value="Exo_endo_phos"/>
    <property type="match status" value="1"/>
</dbReference>
<dbReference type="Gene3D" id="3.60.10.10">
    <property type="entry name" value="Endonuclease/exonuclease/phosphatase"/>
    <property type="match status" value="1"/>
</dbReference>
<protein>
    <recommendedName>
        <fullName evidence="1">Endonuclease/exonuclease/phosphatase domain-containing protein</fullName>
    </recommendedName>
</protein>
<dbReference type="EMBL" id="LCJU01000035">
    <property type="protein sequence ID" value="KKT83644.1"/>
    <property type="molecule type" value="Genomic_DNA"/>
</dbReference>
<dbReference type="AlphaFoldDB" id="A0A0G1NHH4"/>
<reference evidence="2 3" key="1">
    <citation type="journal article" date="2015" name="Nature">
        <title>rRNA introns, odd ribosomes, and small enigmatic genomes across a large radiation of phyla.</title>
        <authorList>
            <person name="Brown C.T."/>
            <person name="Hug L.A."/>
            <person name="Thomas B.C."/>
            <person name="Sharon I."/>
            <person name="Castelle C.J."/>
            <person name="Singh A."/>
            <person name="Wilkins M.J."/>
            <person name="Williams K.H."/>
            <person name="Banfield J.F."/>
        </authorList>
    </citation>
    <scope>NUCLEOTIDE SEQUENCE [LARGE SCALE GENOMIC DNA]</scope>
</reference>
<accession>A0A0G1NHH4</accession>
<dbReference type="SUPFAM" id="SSF56219">
    <property type="entry name" value="DNase I-like"/>
    <property type="match status" value="1"/>
</dbReference>
<proteinExistence type="predicted"/>
<name>A0A0G1NHH4_UNCKA</name>
<evidence type="ECO:0000259" key="1">
    <source>
        <dbReference type="Pfam" id="PF03372"/>
    </source>
</evidence>